<evidence type="ECO:0000313" key="1">
    <source>
        <dbReference type="EMBL" id="MBB6576346.1"/>
    </source>
</evidence>
<organism evidence="1 2">
    <name type="scientific">Comamonas odontotermitis</name>
    <dbReference type="NCBI Taxonomy" id="379895"/>
    <lineage>
        <taxon>Bacteria</taxon>
        <taxon>Pseudomonadati</taxon>
        <taxon>Pseudomonadota</taxon>
        <taxon>Betaproteobacteria</taxon>
        <taxon>Burkholderiales</taxon>
        <taxon>Comamonadaceae</taxon>
        <taxon>Comamonas</taxon>
    </lineage>
</organism>
<dbReference type="EMBL" id="JACHKZ010000001">
    <property type="protein sequence ID" value="MBB6576346.1"/>
    <property type="molecule type" value="Genomic_DNA"/>
</dbReference>
<accession>A0ABR6RB19</accession>
<keyword evidence="2" id="KW-1185">Reference proteome</keyword>
<comment type="caution">
    <text evidence="1">The sequence shown here is derived from an EMBL/GenBank/DDBJ whole genome shotgun (WGS) entry which is preliminary data.</text>
</comment>
<reference evidence="1 2" key="1">
    <citation type="submission" date="2020-08" db="EMBL/GenBank/DDBJ databases">
        <title>Functional genomics of gut bacteria from endangered species of beetles.</title>
        <authorList>
            <person name="Carlos-Shanley C."/>
        </authorList>
    </citation>
    <scope>NUCLEOTIDE SEQUENCE [LARGE SCALE GENOMIC DNA]</scope>
    <source>
        <strain evidence="1 2">S00124</strain>
    </source>
</reference>
<gene>
    <name evidence="1" type="ORF">HNP33_000394</name>
</gene>
<protein>
    <submittedName>
        <fullName evidence="1">Uncharacterized protein</fullName>
    </submittedName>
</protein>
<name>A0ABR6RB19_9BURK</name>
<dbReference type="RefSeq" id="WP_233464216.1">
    <property type="nucleotide sequence ID" value="NZ_JACHKZ010000001.1"/>
</dbReference>
<proteinExistence type="predicted"/>
<evidence type="ECO:0000313" key="2">
    <source>
        <dbReference type="Proteomes" id="UP000562492"/>
    </source>
</evidence>
<dbReference type="Proteomes" id="UP000562492">
    <property type="component" value="Unassembled WGS sequence"/>
</dbReference>
<sequence>MRLFAVEGVVGQIRAGWLSPKKWLQPLRWMTAVGMLLVCGGAFAYQIAPLGSAFESDLTNESDATLAKTAELLGVLIKGRVHEEITQLGKGCTTKAADLLSNRRCAERDPPFASVYVIYGVRWNDLPPFKLSEGEGNCTYLNKSCVVGQTIRFSTQPLCWYCLFKDAEKKAQTKKIVGCGKDKDSIHGNLMTRSHFGDLQFLHAMSGTEGVHPGATRAQVLDWLEFAWKVSSGEIKADTFLRDIPIATIQEHFGCSGWRVVDLYILGYQDTLRRYLREIAFGSVLHTVQDSFAGAHATRDPVAPGGTCDGAPYDRPRRVQEFHTYGAQDGGLHDSQDSRDAMTRVSAADRWPDAVEASRNLFQYHDEGARWSEVEPYMHCLFELADERKDSSPGDAYRRH</sequence>